<feature type="transmembrane region" description="Helical" evidence="7">
    <location>
        <begin position="218"/>
        <end position="239"/>
    </location>
</feature>
<evidence type="ECO:0000256" key="4">
    <source>
        <dbReference type="ARBA" id="ARBA00022692"/>
    </source>
</evidence>
<comment type="similarity">
    <text evidence="7">Belongs to the binding-protein-dependent transport system permease family.</text>
</comment>
<keyword evidence="6 7" id="KW-0472">Membrane</keyword>
<dbReference type="Proteomes" id="UP000660611">
    <property type="component" value="Unassembled WGS sequence"/>
</dbReference>
<dbReference type="SUPFAM" id="SSF161098">
    <property type="entry name" value="MetI-like"/>
    <property type="match status" value="1"/>
</dbReference>
<evidence type="ECO:0000256" key="2">
    <source>
        <dbReference type="ARBA" id="ARBA00022448"/>
    </source>
</evidence>
<keyword evidence="5 7" id="KW-1133">Transmembrane helix</keyword>
<organism evidence="9 10">
    <name type="scientific">Dactylosporangium siamense</name>
    <dbReference type="NCBI Taxonomy" id="685454"/>
    <lineage>
        <taxon>Bacteria</taxon>
        <taxon>Bacillati</taxon>
        <taxon>Actinomycetota</taxon>
        <taxon>Actinomycetes</taxon>
        <taxon>Micromonosporales</taxon>
        <taxon>Micromonosporaceae</taxon>
        <taxon>Dactylosporangium</taxon>
    </lineage>
</organism>
<evidence type="ECO:0000313" key="10">
    <source>
        <dbReference type="Proteomes" id="UP000660611"/>
    </source>
</evidence>
<dbReference type="InterPro" id="IPR051393">
    <property type="entry name" value="ABC_transporter_permease"/>
</dbReference>
<keyword evidence="4 7" id="KW-0812">Transmembrane</keyword>
<dbReference type="Pfam" id="PF00528">
    <property type="entry name" value="BPD_transp_1"/>
    <property type="match status" value="1"/>
</dbReference>
<sequence length="298" mass="32864">MSVTAAPASTGARRARWRAAVVGWAFLAPLLLLNALVVLGPSVATVYYSFTDWSGLGPATFIGFDNYVKAFGDAKVHEALWHNLVWFVLFLSVPMAMGLLGAYLLSQVKRGQMLFRALYFIPYVIASVVNAAVWKMLLSPTSGVLAQLGIDQSWLGDTRTSLLSVNFVVDWHWWGFLAVIFLSAMQGVDPELYDAAKMDGASAWQQYRSVTLPGIRPTMVFIVLMTVIWSLKAFDYIFIMTQGGPAGSSEVVSTLMYKQAFNEYSAGYAAALGLSMTLVTAVILAFYQWMRKKGWEDA</sequence>
<proteinExistence type="inferred from homology"/>
<dbReference type="CDD" id="cd06261">
    <property type="entry name" value="TM_PBP2"/>
    <property type="match status" value="1"/>
</dbReference>
<dbReference type="GO" id="GO:0005886">
    <property type="term" value="C:plasma membrane"/>
    <property type="evidence" value="ECO:0007669"/>
    <property type="project" value="UniProtKB-SubCell"/>
</dbReference>
<name>A0A919U9E5_9ACTN</name>
<dbReference type="PANTHER" id="PTHR30193:SF37">
    <property type="entry name" value="INNER MEMBRANE ABC TRANSPORTER PERMEASE PROTEIN YCJO"/>
    <property type="match status" value="1"/>
</dbReference>
<dbReference type="PANTHER" id="PTHR30193">
    <property type="entry name" value="ABC TRANSPORTER PERMEASE PROTEIN"/>
    <property type="match status" value="1"/>
</dbReference>
<dbReference type="RefSeq" id="WP_203845536.1">
    <property type="nucleotide sequence ID" value="NZ_BAAAVW010000006.1"/>
</dbReference>
<gene>
    <name evidence="9" type="ORF">Dsi01nite_017160</name>
</gene>
<reference evidence="9" key="1">
    <citation type="submission" date="2021-01" db="EMBL/GenBank/DDBJ databases">
        <title>Whole genome shotgun sequence of Dactylosporangium siamense NBRC 106093.</title>
        <authorList>
            <person name="Komaki H."/>
            <person name="Tamura T."/>
        </authorList>
    </citation>
    <scope>NUCLEOTIDE SEQUENCE</scope>
    <source>
        <strain evidence="9">NBRC 106093</strain>
    </source>
</reference>
<dbReference type="InterPro" id="IPR035906">
    <property type="entry name" value="MetI-like_sf"/>
</dbReference>
<feature type="transmembrane region" description="Helical" evidence="7">
    <location>
        <begin position="171"/>
        <end position="188"/>
    </location>
</feature>
<keyword evidence="3" id="KW-1003">Cell membrane</keyword>
<accession>A0A919U9E5</accession>
<dbReference type="GO" id="GO:0055085">
    <property type="term" value="P:transmembrane transport"/>
    <property type="evidence" value="ECO:0007669"/>
    <property type="project" value="InterPro"/>
</dbReference>
<evidence type="ECO:0000256" key="6">
    <source>
        <dbReference type="ARBA" id="ARBA00023136"/>
    </source>
</evidence>
<dbReference type="InterPro" id="IPR000515">
    <property type="entry name" value="MetI-like"/>
</dbReference>
<evidence type="ECO:0000256" key="1">
    <source>
        <dbReference type="ARBA" id="ARBA00004651"/>
    </source>
</evidence>
<feature type="transmembrane region" description="Helical" evidence="7">
    <location>
        <begin position="84"/>
        <end position="105"/>
    </location>
</feature>
<keyword evidence="10" id="KW-1185">Reference proteome</keyword>
<evidence type="ECO:0000256" key="7">
    <source>
        <dbReference type="RuleBase" id="RU363032"/>
    </source>
</evidence>
<evidence type="ECO:0000256" key="3">
    <source>
        <dbReference type="ARBA" id="ARBA00022475"/>
    </source>
</evidence>
<comment type="subcellular location">
    <subcellularLocation>
        <location evidence="1 7">Cell membrane</location>
        <topology evidence="1 7">Multi-pass membrane protein</topology>
    </subcellularLocation>
</comment>
<feature type="domain" description="ABC transmembrane type-1" evidence="8">
    <location>
        <begin position="80"/>
        <end position="287"/>
    </location>
</feature>
<dbReference type="PROSITE" id="PS50928">
    <property type="entry name" value="ABC_TM1"/>
    <property type="match status" value="1"/>
</dbReference>
<evidence type="ECO:0000259" key="8">
    <source>
        <dbReference type="PROSITE" id="PS50928"/>
    </source>
</evidence>
<evidence type="ECO:0000256" key="5">
    <source>
        <dbReference type="ARBA" id="ARBA00022989"/>
    </source>
</evidence>
<protein>
    <submittedName>
        <fullName evidence="9">Sugar-binding protein</fullName>
    </submittedName>
</protein>
<keyword evidence="2 7" id="KW-0813">Transport</keyword>
<evidence type="ECO:0000313" key="9">
    <source>
        <dbReference type="EMBL" id="GIG43675.1"/>
    </source>
</evidence>
<dbReference type="AlphaFoldDB" id="A0A919U9E5"/>
<feature type="transmembrane region" description="Helical" evidence="7">
    <location>
        <begin position="117"/>
        <end position="137"/>
    </location>
</feature>
<dbReference type="EMBL" id="BONQ01000026">
    <property type="protein sequence ID" value="GIG43675.1"/>
    <property type="molecule type" value="Genomic_DNA"/>
</dbReference>
<comment type="caution">
    <text evidence="9">The sequence shown here is derived from an EMBL/GenBank/DDBJ whole genome shotgun (WGS) entry which is preliminary data.</text>
</comment>
<feature type="transmembrane region" description="Helical" evidence="7">
    <location>
        <begin position="21"/>
        <end position="48"/>
    </location>
</feature>
<dbReference type="Gene3D" id="1.10.3720.10">
    <property type="entry name" value="MetI-like"/>
    <property type="match status" value="1"/>
</dbReference>
<feature type="transmembrane region" description="Helical" evidence="7">
    <location>
        <begin position="266"/>
        <end position="287"/>
    </location>
</feature>